<organism evidence="2">
    <name type="scientific">marine metagenome</name>
    <dbReference type="NCBI Taxonomy" id="408172"/>
    <lineage>
        <taxon>unclassified sequences</taxon>
        <taxon>metagenomes</taxon>
        <taxon>ecological metagenomes</taxon>
    </lineage>
</organism>
<proteinExistence type="inferred from homology"/>
<feature type="non-terminal residue" evidence="2">
    <location>
        <position position="83"/>
    </location>
</feature>
<dbReference type="Gene3D" id="3.90.45.10">
    <property type="entry name" value="Peptide deformylase"/>
    <property type="match status" value="1"/>
</dbReference>
<dbReference type="GO" id="GO:0042586">
    <property type="term" value="F:peptide deformylase activity"/>
    <property type="evidence" value="ECO:0007669"/>
    <property type="project" value="InterPro"/>
</dbReference>
<gene>
    <name evidence="2" type="ORF">METZ01_LOCUS512307</name>
</gene>
<sequence>VVSDTLDIQDKLKAPDLYEMLIQHMVYHEGIGLSANQIGIPFKVFSMMVNNKDVICCFNPKIIKESDEQVIFSEGCLSFPQLF</sequence>
<dbReference type="InterPro" id="IPR036821">
    <property type="entry name" value="Peptide_deformylase_sf"/>
</dbReference>
<dbReference type="InterPro" id="IPR023635">
    <property type="entry name" value="Peptide_deformylase"/>
</dbReference>
<evidence type="ECO:0000256" key="1">
    <source>
        <dbReference type="ARBA" id="ARBA00010759"/>
    </source>
</evidence>
<evidence type="ECO:0008006" key="3">
    <source>
        <dbReference type="Google" id="ProtNLM"/>
    </source>
</evidence>
<dbReference type="EMBL" id="UINC01228231">
    <property type="protein sequence ID" value="SVE59453.1"/>
    <property type="molecule type" value="Genomic_DNA"/>
</dbReference>
<feature type="non-terminal residue" evidence="2">
    <location>
        <position position="1"/>
    </location>
</feature>
<accession>A0A383ESN9</accession>
<dbReference type="AlphaFoldDB" id="A0A383ESN9"/>
<dbReference type="SUPFAM" id="SSF56420">
    <property type="entry name" value="Peptide deformylase"/>
    <property type="match status" value="1"/>
</dbReference>
<dbReference type="PANTHER" id="PTHR10458:SF22">
    <property type="entry name" value="PEPTIDE DEFORMYLASE"/>
    <property type="match status" value="1"/>
</dbReference>
<evidence type="ECO:0000313" key="2">
    <source>
        <dbReference type="EMBL" id="SVE59453.1"/>
    </source>
</evidence>
<dbReference type="PRINTS" id="PR01576">
    <property type="entry name" value="PDEFORMYLASE"/>
</dbReference>
<protein>
    <recommendedName>
        <fullName evidence="3">Peptide deformylase</fullName>
    </recommendedName>
</protein>
<dbReference type="PANTHER" id="PTHR10458">
    <property type="entry name" value="PEPTIDE DEFORMYLASE"/>
    <property type="match status" value="1"/>
</dbReference>
<comment type="similarity">
    <text evidence="1">Belongs to the polypeptide deformylase family.</text>
</comment>
<name>A0A383ESN9_9ZZZZ</name>
<dbReference type="Pfam" id="PF01327">
    <property type="entry name" value="Pep_deformylase"/>
    <property type="match status" value="1"/>
</dbReference>
<reference evidence="2" key="1">
    <citation type="submission" date="2018-05" db="EMBL/GenBank/DDBJ databases">
        <authorList>
            <person name="Lanie J.A."/>
            <person name="Ng W.-L."/>
            <person name="Kazmierczak K.M."/>
            <person name="Andrzejewski T.M."/>
            <person name="Davidsen T.M."/>
            <person name="Wayne K.J."/>
            <person name="Tettelin H."/>
            <person name="Glass J.I."/>
            <person name="Rusch D."/>
            <person name="Podicherti R."/>
            <person name="Tsui H.-C.T."/>
            <person name="Winkler M.E."/>
        </authorList>
    </citation>
    <scope>NUCLEOTIDE SEQUENCE</scope>
</reference>